<evidence type="ECO:0000256" key="9">
    <source>
        <dbReference type="RuleBase" id="RU363013"/>
    </source>
</evidence>
<dbReference type="PROSITE" id="PS00171">
    <property type="entry name" value="TIM_1"/>
    <property type="match status" value="1"/>
</dbReference>
<dbReference type="Gene3D" id="3.20.20.70">
    <property type="entry name" value="Aldolase class I"/>
    <property type="match status" value="1"/>
</dbReference>
<dbReference type="InterPro" id="IPR022896">
    <property type="entry name" value="TrioseP_Isoase_bac/euk"/>
</dbReference>
<evidence type="ECO:0000256" key="5">
    <source>
        <dbReference type="ARBA" id="ARBA00022490"/>
    </source>
</evidence>
<comment type="catalytic activity">
    <reaction evidence="8 9">
        <text>D-glyceraldehyde 3-phosphate = dihydroxyacetone phosphate</text>
        <dbReference type="Rhea" id="RHEA:18585"/>
        <dbReference type="ChEBI" id="CHEBI:57642"/>
        <dbReference type="ChEBI" id="CHEBI:59776"/>
        <dbReference type="EC" id="5.3.1.1"/>
    </reaction>
</comment>
<dbReference type="HAMAP" id="MF_00147_B">
    <property type="entry name" value="TIM_B"/>
    <property type="match status" value="1"/>
</dbReference>
<dbReference type="EMBL" id="CP004005">
    <property type="protein sequence ID" value="AGH16439.1"/>
    <property type="molecule type" value="Genomic_DNA"/>
</dbReference>
<evidence type="ECO:0000256" key="2">
    <source>
        <dbReference type="ARBA" id="ARBA00004939"/>
    </source>
</evidence>
<dbReference type="PROSITE" id="PS51440">
    <property type="entry name" value="TIM_2"/>
    <property type="match status" value="1"/>
</dbReference>
<evidence type="ECO:0000256" key="6">
    <source>
        <dbReference type="ARBA" id="ARBA00023152"/>
    </source>
</evidence>
<gene>
    <name evidence="8" type="primary">tpiA</name>
    <name evidence="10" type="ORF">WSI_00320</name>
</gene>
<dbReference type="PANTHER" id="PTHR21139:SF42">
    <property type="entry name" value="TRIOSEPHOSPHATE ISOMERASE"/>
    <property type="match status" value="1"/>
</dbReference>
<keyword evidence="7 8" id="KW-0413">Isomerase</keyword>
<feature type="binding site" evidence="8">
    <location>
        <position position="213"/>
    </location>
    <ligand>
        <name>substrate</name>
    </ligand>
</feature>
<feature type="binding site" evidence="8">
    <location>
        <begin position="12"/>
        <end position="14"/>
    </location>
    <ligand>
        <name>substrate</name>
    </ligand>
</feature>
<feature type="active site" description="Electrophile" evidence="8">
    <location>
        <position position="98"/>
    </location>
</feature>
<dbReference type="InterPro" id="IPR013785">
    <property type="entry name" value="Aldolase_TIM"/>
</dbReference>
<reference evidence="10 11" key="1">
    <citation type="journal article" date="2013" name="Genome Announc.">
        <title>Complete Genome Sequence of a Chinese Strain of 'Candidatus Liberibacter asiaticus'.</title>
        <authorList>
            <person name="Lin H."/>
            <person name="Han C.S."/>
            <person name="Liu B."/>
            <person name="Lou B."/>
            <person name="Bai X."/>
            <person name="Deng C."/>
            <person name="Civerolo E.L."/>
            <person name="Gupta G."/>
        </authorList>
    </citation>
    <scope>NUCLEOTIDE SEQUENCE [LARGE SCALE GENOMIC DNA]</scope>
    <source>
        <strain evidence="11">gxpsy</strain>
    </source>
</reference>
<dbReference type="InterPro" id="IPR035990">
    <property type="entry name" value="TIM_sf"/>
</dbReference>
<evidence type="ECO:0000313" key="11">
    <source>
        <dbReference type="Proteomes" id="UP000011820"/>
    </source>
</evidence>
<dbReference type="Proteomes" id="UP000011820">
    <property type="component" value="Chromosome"/>
</dbReference>
<organism evidence="10 11">
    <name type="scientific">Candidatus Liberibacter asiaticus str. gxpsy</name>
    <dbReference type="NCBI Taxonomy" id="1174529"/>
    <lineage>
        <taxon>Bacteria</taxon>
        <taxon>Pseudomonadati</taxon>
        <taxon>Pseudomonadota</taxon>
        <taxon>Alphaproteobacteria</taxon>
        <taxon>Hyphomicrobiales</taxon>
        <taxon>Rhizobiaceae</taxon>
        <taxon>Liberibacter</taxon>
    </lineage>
</organism>
<dbReference type="GO" id="GO:0016853">
    <property type="term" value="F:isomerase activity"/>
    <property type="evidence" value="ECO:0007669"/>
    <property type="project" value="UniProtKB-KW"/>
</dbReference>
<dbReference type="GeneID" id="93076442"/>
<evidence type="ECO:0000256" key="1">
    <source>
        <dbReference type="ARBA" id="ARBA00000148"/>
    </source>
</evidence>
<comment type="similarity">
    <text evidence="3 8 9">Belongs to the triosephosphate isomerase family.</text>
</comment>
<keyword evidence="11" id="KW-1185">Reference proteome</keyword>
<keyword evidence="6 8" id="KW-0324">Glycolysis</keyword>
<feature type="active site" description="Proton acceptor" evidence="8">
    <location>
        <position position="168"/>
    </location>
</feature>
<dbReference type="Pfam" id="PF00121">
    <property type="entry name" value="TIM"/>
    <property type="match status" value="1"/>
</dbReference>
<accession>A0ABM5NEH2</accession>
<evidence type="ECO:0000256" key="7">
    <source>
        <dbReference type="ARBA" id="ARBA00023235"/>
    </source>
</evidence>
<dbReference type="NCBIfam" id="TIGR00419">
    <property type="entry name" value="tim"/>
    <property type="match status" value="1"/>
</dbReference>
<keyword evidence="5 8" id="KW-0963">Cytoplasm</keyword>
<evidence type="ECO:0000256" key="4">
    <source>
        <dbReference type="ARBA" id="ARBA00022432"/>
    </source>
</evidence>
<protein>
    <recommendedName>
        <fullName evidence="8 9">Triosephosphate isomerase</fullName>
        <shortName evidence="8">TIM</shortName>
        <shortName evidence="8">TPI</shortName>
        <ecNumber evidence="8 9">5.3.1.1</ecNumber>
    </recommendedName>
    <alternativeName>
        <fullName evidence="8">Triose-phosphate isomerase</fullName>
    </alternativeName>
</protein>
<comment type="subunit">
    <text evidence="8 9">Homodimer.</text>
</comment>
<dbReference type="PANTHER" id="PTHR21139">
    <property type="entry name" value="TRIOSEPHOSPHATE ISOMERASE"/>
    <property type="match status" value="1"/>
</dbReference>
<feature type="binding site" evidence="8">
    <location>
        <begin position="234"/>
        <end position="235"/>
    </location>
    <ligand>
        <name>substrate</name>
    </ligand>
</feature>
<comment type="pathway">
    <text evidence="2">Carbohydrate metabolism; erythritol degradation.</text>
</comment>
<comment type="subcellular location">
    <subcellularLocation>
        <location evidence="8 9">Cytoplasm</location>
    </subcellularLocation>
</comment>
<comment type="function">
    <text evidence="8">Involved in the gluconeogenesis. Catalyzes stereospecifically the conversion of dihydroxyacetone phosphate (DHAP) to D-glyceraldehyde-3-phosphate (G3P).</text>
</comment>
<dbReference type="InterPro" id="IPR000652">
    <property type="entry name" value="Triosephosphate_isomerase"/>
</dbReference>
<dbReference type="CDD" id="cd00311">
    <property type="entry name" value="TIM"/>
    <property type="match status" value="1"/>
</dbReference>
<evidence type="ECO:0000313" key="10">
    <source>
        <dbReference type="EMBL" id="AGH16439.1"/>
    </source>
</evidence>
<feature type="binding site" evidence="8">
    <location>
        <position position="174"/>
    </location>
    <ligand>
        <name>substrate</name>
    </ligand>
</feature>
<keyword evidence="4 8" id="KW-0312">Gluconeogenesis</keyword>
<name>A0ABM5NEH2_LIBAS</name>
<comment type="pathway">
    <text evidence="8 9">Carbohydrate degradation; glycolysis; D-glyceraldehyde 3-phosphate from glycerone phosphate: step 1/1.</text>
</comment>
<comment type="pathway">
    <text evidence="8 9">Carbohydrate biosynthesis; gluconeogenesis.</text>
</comment>
<dbReference type="SUPFAM" id="SSF51351">
    <property type="entry name" value="Triosephosphate isomerase (TIM)"/>
    <property type="match status" value="1"/>
</dbReference>
<comment type="catalytic activity">
    <reaction evidence="1">
        <text>L-erythrulose 1-phosphate = D-erythrulose 4-phosphate</text>
        <dbReference type="Rhea" id="RHEA:49588"/>
        <dbReference type="ChEBI" id="CHEBI:58002"/>
        <dbReference type="ChEBI" id="CHEBI:90796"/>
        <dbReference type="EC" id="5.3.1.33"/>
    </reaction>
</comment>
<dbReference type="EC" id="5.3.1.1" evidence="8 9"/>
<proteinExistence type="inferred from homology"/>
<dbReference type="RefSeq" id="WP_012778417.1">
    <property type="nucleotide sequence ID" value="NC_020549.1"/>
</dbReference>
<dbReference type="InterPro" id="IPR020861">
    <property type="entry name" value="Triosephosphate_isomerase_AS"/>
</dbReference>
<sequence>MKVGIRPLVVGNWKMHGLRLSLERIQKIVEGIRRNSCCIDVAICPPATLIYESSRLCKTSSVIIGAQDCHIAEYGPYTGDISANMLADCGANFVILGHSERRIGHREDSYVVQSKVKSACNAGLYPIVCIGETDEEYRSGRTFEVLQKQLDCSLPSEFKSSVPVIAYEPIWAIGTGRVPAVVDLEKIHSFVRRILLDRFPEEGQKMRILYGGSVDVANAEDFSLIENIDGLLVGGASLQHELFLKIVEIVERVYVDSCLEDTSL</sequence>
<evidence type="ECO:0000256" key="3">
    <source>
        <dbReference type="ARBA" id="ARBA00007422"/>
    </source>
</evidence>
<evidence type="ECO:0000256" key="8">
    <source>
        <dbReference type="HAMAP-Rule" id="MF_00147"/>
    </source>
</evidence>